<protein>
    <recommendedName>
        <fullName evidence="2">USP domain-containing protein</fullName>
    </recommendedName>
</protein>
<dbReference type="GO" id="GO:0005829">
    <property type="term" value="C:cytosol"/>
    <property type="evidence" value="ECO:0007669"/>
    <property type="project" value="TreeGrafter"/>
</dbReference>
<feature type="region of interest" description="Disordered" evidence="1">
    <location>
        <begin position="304"/>
        <end position="401"/>
    </location>
</feature>
<feature type="domain" description="USP" evidence="2">
    <location>
        <begin position="487"/>
        <end position="866"/>
    </location>
</feature>
<dbReference type="InterPro" id="IPR028889">
    <property type="entry name" value="USP"/>
</dbReference>
<dbReference type="VEuPathDB" id="CryptoDB:Cvel_19851"/>
<dbReference type="Pfam" id="PF00443">
    <property type="entry name" value="UCH"/>
    <property type="match status" value="1"/>
</dbReference>
<feature type="region of interest" description="Disordered" evidence="1">
    <location>
        <begin position="871"/>
        <end position="897"/>
    </location>
</feature>
<feature type="region of interest" description="Disordered" evidence="1">
    <location>
        <begin position="182"/>
        <end position="290"/>
    </location>
</feature>
<feature type="compositionally biased region" description="Acidic residues" evidence="1">
    <location>
        <begin position="79"/>
        <end position="98"/>
    </location>
</feature>
<dbReference type="Gene3D" id="3.90.70.10">
    <property type="entry name" value="Cysteine proteinases"/>
    <property type="match status" value="1"/>
</dbReference>
<dbReference type="PhylomeDB" id="A0A0G4G1R1"/>
<proteinExistence type="predicted"/>
<dbReference type="PROSITE" id="PS50235">
    <property type="entry name" value="USP_3"/>
    <property type="match status" value="1"/>
</dbReference>
<dbReference type="GO" id="GO:0004843">
    <property type="term" value="F:cysteine-type deubiquitinase activity"/>
    <property type="evidence" value="ECO:0007669"/>
    <property type="project" value="InterPro"/>
</dbReference>
<reference evidence="3" key="1">
    <citation type="submission" date="2014-11" db="EMBL/GenBank/DDBJ databases">
        <authorList>
            <person name="Otto D Thomas"/>
            <person name="Naeem Raeece"/>
        </authorList>
    </citation>
    <scope>NUCLEOTIDE SEQUENCE</scope>
</reference>
<dbReference type="InterPro" id="IPR050164">
    <property type="entry name" value="Peptidase_C19"/>
</dbReference>
<dbReference type="CDD" id="cd02257">
    <property type="entry name" value="Peptidase_C19"/>
    <property type="match status" value="1"/>
</dbReference>
<dbReference type="PANTHER" id="PTHR24006:SF747">
    <property type="entry name" value="UBIQUITIN CARBOXYL-TERMINAL HYDROLASE 20"/>
    <property type="match status" value="1"/>
</dbReference>
<feature type="region of interest" description="Disordered" evidence="1">
    <location>
        <begin position="1"/>
        <end position="37"/>
    </location>
</feature>
<gene>
    <name evidence="3" type="ORF">Cvel_19851</name>
</gene>
<dbReference type="EMBL" id="CDMZ01000814">
    <property type="protein sequence ID" value="CEM21992.1"/>
    <property type="molecule type" value="Genomic_DNA"/>
</dbReference>
<feature type="compositionally biased region" description="Low complexity" evidence="1">
    <location>
        <begin position="206"/>
        <end position="229"/>
    </location>
</feature>
<sequence>MAWALDQVRDAEIRETSVDLPPVSITNEPTVTDEQRARDRVEDLLCGLMNRVAHRRFQTATLPAFPPPPPPPAPQAPQDEQEGEGDREGEEEDTDGESEPPLLPEVLAQRHLTENRNDVNDQQITESQWPSSPVRQSFLQGALTPGGQGPQFFSSFLPAHTMPFDTHFQTLYPGAPADGLGLLPSYPQEGPIDNGPLDFLPEPTEEQQQVQSQAAAAAAAGQTDQEAAEGQGGEDAAMGGGGFEDWHEGEEESRGAASSTMRPGTGQGGLPDSFFGSRQTEGEKGMSVQVGRPFDFLGSFLKSAPAHSQSGKKPPLPVSDSSATLPSSVRSNSRLKQKPNPTASSPNPQQQQTPSFSSSLSAQTTRKKRVSDPSETGKAAQKKIKHEPESKEGVNILGTTAHAQGETNEYYREKARRLNQVRILLTLVRLVRGDAKKFVAAVEKAKQKFARTTRADVDACLKETFESLRKSKEFLQTNQKPSPDFADGLSNYQANIQNACFANAAFQLLAVSDSYRSTALQLLHSPSVTDSPTRAVVLGTLIVGLRESRLRLHAASRIHRTLPQFSNFRRHQDTWTGQLHCSHEFMITVLDLIDKNETAPCIETCDCYKYKSCGWVRESRKTTGVPMIEIPIHTVESEQGSSWILGNGIEEALEQGRGGEWRGEREYDERCRNPDCPFFDGTEKVKNAFCQKITHTPQTVLFYINRTTLQNREGLVVHGGKDTRHIEFGRTLDLGPFLCDRPPSHRCIGGGSSVSSCTEGENDHSEKRERGQEVLHRLVGGIVHLGSGFRSGHFFAFARRTCDVEVPNGEKEGEARVVRLEGEGGEGEEDQSKKPFVVFDDDVLPVAKPWTWLADEEPSLLLYERAPPGYARERGRDGEVEREESGGEGKDAGSEGAVGITDLAELVNDPSVPCRLSDDSLQMQHILVGEEKDRG</sequence>
<feature type="compositionally biased region" description="Basic and acidic residues" evidence="1">
    <location>
        <begin position="7"/>
        <end position="17"/>
    </location>
</feature>
<feature type="region of interest" description="Disordered" evidence="1">
    <location>
        <begin position="61"/>
        <end position="101"/>
    </location>
</feature>
<accession>A0A0G4G1R1</accession>
<dbReference type="PANTHER" id="PTHR24006">
    <property type="entry name" value="UBIQUITIN CARBOXYL-TERMINAL HYDROLASE"/>
    <property type="match status" value="1"/>
</dbReference>
<feature type="compositionally biased region" description="Basic and acidic residues" evidence="1">
    <location>
        <begin position="871"/>
        <end position="893"/>
    </location>
</feature>
<dbReference type="AlphaFoldDB" id="A0A0G4G1R1"/>
<dbReference type="InterPro" id="IPR038765">
    <property type="entry name" value="Papain-like_cys_pep_sf"/>
</dbReference>
<feature type="compositionally biased region" description="Low complexity" evidence="1">
    <location>
        <begin position="339"/>
        <end position="364"/>
    </location>
</feature>
<evidence type="ECO:0000256" key="1">
    <source>
        <dbReference type="SAM" id="MobiDB-lite"/>
    </source>
</evidence>
<feature type="compositionally biased region" description="Pro residues" evidence="1">
    <location>
        <begin position="64"/>
        <end position="75"/>
    </location>
</feature>
<dbReference type="InterPro" id="IPR001394">
    <property type="entry name" value="Peptidase_C19_UCH"/>
</dbReference>
<dbReference type="GO" id="GO:0005634">
    <property type="term" value="C:nucleus"/>
    <property type="evidence" value="ECO:0007669"/>
    <property type="project" value="TreeGrafter"/>
</dbReference>
<evidence type="ECO:0000313" key="3">
    <source>
        <dbReference type="EMBL" id="CEM21992.1"/>
    </source>
</evidence>
<evidence type="ECO:0000259" key="2">
    <source>
        <dbReference type="PROSITE" id="PS50235"/>
    </source>
</evidence>
<feature type="compositionally biased region" description="Gly residues" evidence="1">
    <location>
        <begin position="230"/>
        <end position="243"/>
    </location>
</feature>
<name>A0A0G4G1R1_9ALVE</name>
<feature type="compositionally biased region" description="Polar residues" evidence="1">
    <location>
        <begin position="319"/>
        <end position="334"/>
    </location>
</feature>
<dbReference type="GO" id="GO:0016579">
    <property type="term" value="P:protein deubiquitination"/>
    <property type="evidence" value="ECO:0007669"/>
    <property type="project" value="InterPro"/>
</dbReference>
<dbReference type="SUPFAM" id="SSF54001">
    <property type="entry name" value="Cysteine proteinases"/>
    <property type="match status" value="1"/>
</dbReference>
<organism evidence="3">
    <name type="scientific">Chromera velia CCMP2878</name>
    <dbReference type="NCBI Taxonomy" id="1169474"/>
    <lineage>
        <taxon>Eukaryota</taxon>
        <taxon>Sar</taxon>
        <taxon>Alveolata</taxon>
        <taxon>Colpodellida</taxon>
        <taxon>Chromeraceae</taxon>
        <taxon>Chromera</taxon>
    </lineage>
</organism>